<dbReference type="GO" id="GO:0043190">
    <property type="term" value="C:ATP-binding cassette (ABC) transporter complex"/>
    <property type="evidence" value="ECO:0007669"/>
    <property type="project" value="TreeGrafter"/>
</dbReference>
<keyword evidence="4" id="KW-1003">Cell membrane</keyword>
<dbReference type="FunFam" id="3.40.50.300:FF:000224">
    <property type="entry name" value="Energy-coupling factor transporter ATP-binding protein EcfA"/>
    <property type="match status" value="1"/>
</dbReference>
<dbReference type="GO" id="GO:0042626">
    <property type="term" value="F:ATPase-coupled transmembrane transporter activity"/>
    <property type="evidence" value="ECO:0007669"/>
    <property type="project" value="TreeGrafter"/>
</dbReference>
<feature type="domain" description="ABC transporter" evidence="9">
    <location>
        <begin position="5"/>
        <end position="238"/>
    </location>
</feature>
<name>K8EBM4_9FIRM</name>
<dbReference type="InterPro" id="IPR015856">
    <property type="entry name" value="ABC_transpr_CbiO/EcfA_su"/>
</dbReference>
<evidence type="ECO:0000256" key="4">
    <source>
        <dbReference type="ARBA" id="ARBA00022475"/>
    </source>
</evidence>
<keyword evidence="6 10" id="KW-0067">ATP-binding</keyword>
<evidence type="ECO:0000256" key="6">
    <source>
        <dbReference type="ARBA" id="ARBA00022840"/>
    </source>
</evidence>
<evidence type="ECO:0000256" key="2">
    <source>
        <dbReference type="ARBA" id="ARBA00005417"/>
    </source>
</evidence>
<keyword evidence="11" id="KW-1185">Reference proteome</keyword>
<dbReference type="Gene3D" id="3.40.50.300">
    <property type="entry name" value="P-loop containing nucleotide triphosphate hydrolases"/>
    <property type="match status" value="1"/>
</dbReference>
<evidence type="ECO:0000313" key="10">
    <source>
        <dbReference type="EMBL" id="CCO09073.1"/>
    </source>
</evidence>
<sequence>MQGLIDIKGLSYSYEQGQPALQDINLTIYPGELVALVGQNGAGKTTLVKHCIGLLRPRPGQVMVCGQDVATARISHLAQQVGFVFQNPDHQIFHDTVQKEVAFGLENLGLPRREIEQRVAAALQDVGLQQWAQVYPHRLSRGQRQRVALAAVLAMQTKVIILDEPTTGQDARESLQIMDLISCLNRRGHTVLFITHDMNLVARYARRVVVLCQGRVIADGLTREVFSQPRLLAQTLLEPPQITQLANRLKETLNLGSQIVLTVEEMVAHLHKANGGSSDGQGN</sequence>
<dbReference type="InterPro" id="IPR027417">
    <property type="entry name" value="P-loop_NTPase"/>
</dbReference>
<dbReference type="SUPFAM" id="SSF52540">
    <property type="entry name" value="P-loop containing nucleoside triphosphate hydrolases"/>
    <property type="match status" value="1"/>
</dbReference>
<keyword evidence="5" id="KW-0547">Nucleotide-binding</keyword>
<dbReference type="eggNOG" id="COG1122">
    <property type="taxonomic scope" value="Bacteria"/>
</dbReference>
<reference evidence="10 11" key="1">
    <citation type="journal article" date="2013" name="Genome Announc.">
        <title>Genome Sequence of the Sulfate-Reducing Bacterium Desulfotomaculum hydrothermale Lam5(T).</title>
        <authorList>
            <person name="Amin O."/>
            <person name="Fardeau M.L."/>
            <person name="Valette O."/>
            <person name="Hirschler-Rea A."/>
            <person name="Barbe V."/>
            <person name="Medigue C."/>
            <person name="Vacherie B."/>
            <person name="Ollivier B."/>
            <person name="Bertin P.N."/>
            <person name="Dolla A."/>
        </authorList>
    </citation>
    <scope>NUCLEOTIDE SEQUENCE [LARGE SCALE GENOMIC DNA]</scope>
    <source>
        <strain evidence="11">Lam5 / DSM 18033</strain>
    </source>
</reference>
<dbReference type="CDD" id="cd03225">
    <property type="entry name" value="ABC_cobalt_CbiO_domain1"/>
    <property type="match status" value="1"/>
</dbReference>
<evidence type="ECO:0000256" key="8">
    <source>
        <dbReference type="ARBA" id="ARBA00023136"/>
    </source>
</evidence>
<proteinExistence type="inferred from homology"/>
<keyword evidence="3" id="KW-0813">Transport</keyword>
<dbReference type="InterPro" id="IPR050095">
    <property type="entry name" value="ECF_ABC_transporter_ATP-bd"/>
</dbReference>
<dbReference type="InterPro" id="IPR003593">
    <property type="entry name" value="AAA+_ATPase"/>
</dbReference>
<protein>
    <submittedName>
        <fullName evidence="10">Putative transporter subunit: ATP-binding component of ABC superfamily transporter</fullName>
    </submittedName>
</protein>
<dbReference type="RefSeq" id="WP_008412852.1">
    <property type="nucleotide sequence ID" value="NZ_CAOS01000013.1"/>
</dbReference>
<keyword evidence="7" id="KW-1278">Translocase</keyword>
<dbReference type="GO" id="GO:0005524">
    <property type="term" value="F:ATP binding"/>
    <property type="evidence" value="ECO:0007669"/>
    <property type="project" value="UniProtKB-KW"/>
</dbReference>
<dbReference type="InterPro" id="IPR003439">
    <property type="entry name" value="ABC_transporter-like_ATP-bd"/>
</dbReference>
<dbReference type="SMART" id="SM00382">
    <property type="entry name" value="AAA"/>
    <property type="match status" value="1"/>
</dbReference>
<dbReference type="STRING" id="1121428.DESHY_60245"/>
<evidence type="ECO:0000256" key="3">
    <source>
        <dbReference type="ARBA" id="ARBA00022448"/>
    </source>
</evidence>
<evidence type="ECO:0000256" key="5">
    <source>
        <dbReference type="ARBA" id="ARBA00022741"/>
    </source>
</evidence>
<organism evidence="10 11">
    <name type="scientific">Desulforamulus hydrothermalis Lam5 = DSM 18033</name>
    <dbReference type="NCBI Taxonomy" id="1121428"/>
    <lineage>
        <taxon>Bacteria</taxon>
        <taxon>Bacillati</taxon>
        <taxon>Bacillota</taxon>
        <taxon>Clostridia</taxon>
        <taxon>Eubacteriales</taxon>
        <taxon>Peptococcaceae</taxon>
        <taxon>Desulforamulus</taxon>
    </lineage>
</organism>
<dbReference type="AlphaFoldDB" id="K8EBM4"/>
<dbReference type="EMBL" id="CAOS01000013">
    <property type="protein sequence ID" value="CCO09073.1"/>
    <property type="molecule type" value="Genomic_DNA"/>
</dbReference>
<dbReference type="PANTHER" id="PTHR43553">
    <property type="entry name" value="HEAVY METAL TRANSPORTER"/>
    <property type="match status" value="1"/>
</dbReference>
<evidence type="ECO:0000259" key="9">
    <source>
        <dbReference type="PROSITE" id="PS50893"/>
    </source>
</evidence>
<dbReference type="PROSITE" id="PS50893">
    <property type="entry name" value="ABC_TRANSPORTER_2"/>
    <property type="match status" value="1"/>
</dbReference>
<dbReference type="Pfam" id="PF00005">
    <property type="entry name" value="ABC_tran"/>
    <property type="match status" value="1"/>
</dbReference>
<dbReference type="OrthoDB" id="9784332at2"/>
<dbReference type="GO" id="GO:0016887">
    <property type="term" value="F:ATP hydrolysis activity"/>
    <property type="evidence" value="ECO:0007669"/>
    <property type="project" value="InterPro"/>
</dbReference>
<dbReference type="PANTHER" id="PTHR43553:SF21">
    <property type="entry name" value="ABC TRANSPORTER ATP-BINDING PROTEIN MA_1418-RELATED"/>
    <property type="match status" value="1"/>
</dbReference>
<dbReference type="Proteomes" id="UP000009315">
    <property type="component" value="Unassembled WGS sequence"/>
</dbReference>
<comment type="subcellular location">
    <subcellularLocation>
        <location evidence="1">Cell membrane</location>
        <topology evidence="1">Peripheral membrane protein</topology>
    </subcellularLocation>
</comment>
<evidence type="ECO:0000256" key="7">
    <source>
        <dbReference type="ARBA" id="ARBA00022967"/>
    </source>
</evidence>
<comment type="caution">
    <text evidence="10">The sequence shown here is derived from an EMBL/GenBank/DDBJ whole genome shotgun (WGS) entry which is preliminary data.</text>
</comment>
<comment type="similarity">
    <text evidence="2">Belongs to the ABC transporter superfamily.</text>
</comment>
<accession>K8EBM4</accession>
<keyword evidence="8" id="KW-0472">Membrane</keyword>
<evidence type="ECO:0000313" key="11">
    <source>
        <dbReference type="Proteomes" id="UP000009315"/>
    </source>
</evidence>
<gene>
    <name evidence="10" type="primary">yecC</name>
    <name evidence="10" type="ORF">DESHY_60245</name>
</gene>
<evidence type="ECO:0000256" key="1">
    <source>
        <dbReference type="ARBA" id="ARBA00004202"/>
    </source>
</evidence>